<comment type="caution">
    <text evidence="1">The sequence shown here is derived from an EMBL/GenBank/DDBJ whole genome shotgun (WGS) entry which is preliminary data.</text>
</comment>
<dbReference type="EMBL" id="JACIBU010000001">
    <property type="protein sequence ID" value="MBB3677701.1"/>
    <property type="molecule type" value="Genomic_DNA"/>
</dbReference>
<organism evidence="1 2">
    <name type="scientific">Modestobacter versicolor</name>
    <dbReference type="NCBI Taxonomy" id="429133"/>
    <lineage>
        <taxon>Bacteria</taxon>
        <taxon>Bacillati</taxon>
        <taxon>Actinomycetota</taxon>
        <taxon>Actinomycetes</taxon>
        <taxon>Geodermatophilales</taxon>
        <taxon>Geodermatophilaceae</taxon>
        <taxon>Modestobacter</taxon>
    </lineage>
</organism>
<evidence type="ECO:0000313" key="1">
    <source>
        <dbReference type="EMBL" id="MBB3677701.1"/>
    </source>
</evidence>
<name>A0A839Y9Q2_9ACTN</name>
<reference evidence="1 2" key="1">
    <citation type="submission" date="2020-08" db="EMBL/GenBank/DDBJ databases">
        <title>Sequencing the genomes of 1000 actinobacteria strains.</title>
        <authorList>
            <person name="Klenk H.-P."/>
        </authorList>
    </citation>
    <scope>NUCLEOTIDE SEQUENCE [LARGE SCALE GENOMIC DNA]</scope>
    <source>
        <strain evidence="1 2">DSM 16678</strain>
    </source>
</reference>
<proteinExistence type="predicted"/>
<dbReference type="AlphaFoldDB" id="A0A839Y9Q2"/>
<evidence type="ECO:0000313" key="2">
    <source>
        <dbReference type="Proteomes" id="UP000580718"/>
    </source>
</evidence>
<dbReference type="OrthoDB" id="3359274at2"/>
<protein>
    <submittedName>
        <fullName evidence="1">Uncharacterized protein</fullName>
    </submittedName>
</protein>
<dbReference type="RefSeq" id="WP_146251724.1">
    <property type="nucleotide sequence ID" value="NZ_JACIBU010000001.1"/>
</dbReference>
<sequence>MRGLARREFCLVLLRRMADTRPDLVADALPRLGADRAEAHAAHTRWQALHHAQRAPRGVDLRTAVLGPPEEREDRRFGDLDLEVRRWPLPLWPHLWWEVLSDPAGPVLHEQLVRAPGSPVPPAGAGLRVWEHVVEDVSALDGAVDVDPGVVTRWEVHLPDGTRACFVWGLLQQVHPAPG</sequence>
<gene>
    <name evidence="1" type="ORF">FHX36_003436</name>
</gene>
<dbReference type="Proteomes" id="UP000580718">
    <property type="component" value="Unassembled WGS sequence"/>
</dbReference>
<accession>A0A839Y9Q2</accession>